<dbReference type="PROSITE" id="PS01159">
    <property type="entry name" value="WW_DOMAIN_1"/>
    <property type="match status" value="1"/>
</dbReference>
<dbReference type="InterPro" id="IPR036020">
    <property type="entry name" value="WW_dom_sf"/>
</dbReference>
<dbReference type="Gene3D" id="2.20.70.10">
    <property type="match status" value="1"/>
</dbReference>
<evidence type="ECO:0000259" key="2">
    <source>
        <dbReference type="PROSITE" id="PS50020"/>
    </source>
</evidence>
<dbReference type="Proteomes" id="UP001385951">
    <property type="component" value="Unassembled WGS sequence"/>
</dbReference>
<accession>A0AAW0FTL9</accession>
<protein>
    <recommendedName>
        <fullName evidence="2">WW domain-containing protein</fullName>
    </recommendedName>
</protein>
<organism evidence="3 4">
    <name type="scientific">Cerrena zonata</name>
    <dbReference type="NCBI Taxonomy" id="2478898"/>
    <lineage>
        <taxon>Eukaryota</taxon>
        <taxon>Fungi</taxon>
        <taxon>Dikarya</taxon>
        <taxon>Basidiomycota</taxon>
        <taxon>Agaricomycotina</taxon>
        <taxon>Agaricomycetes</taxon>
        <taxon>Polyporales</taxon>
        <taxon>Cerrenaceae</taxon>
        <taxon>Cerrena</taxon>
    </lineage>
</organism>
<sequence>MAQQDPNRPPKVPDGWLAKYDEQYKTFFYVDLATKKSQWEPPAGTVFNDSESSDVPPPPYSPTGRDSAPPASQQQQQPSSPSVILLRAPVNPSLQEITILPKVDTEDTNKGTVLPIKVIHLKAIHLKAILPKAILPKAIHPKVTVDTLPKVMLSNSRKNNLGSVV</sequence>
<name>A0AAW0FTL9_9APHY</name>
<feature type="compositionally biased region" description="Low complexity" evidence="1">
    <location>
        <begin position="67"/>
        <end position="82"/>
    </location>
</feature>
<feature type="domain" description="WW" evidence="2">
    <location>
        <begin position="10"/>
        <end position="44"/>
    </location>
</feature>
<proteinExistence type="predicted"/>
<dbReference type="CDD" id="cd00201">
    <property type="entry name" value="WW"/>
    <property type="match status" value="1"/>
</dbReference>
<evidence type="ECO:0000256" key="1">
    <source>
        <dbReference type="SAM" id="MobiDB-lite"/>
    </source>
</evidence>
<evidence type="ECO:0000313" key="4">
    <source>
        <dbReference type="Proteomes" id="UP001385951"/>
    </source>
</evidence>
<dbReference type="PROSITE" id="PS50020">
    <property type="entry name" value="WW_DOMAIN_2"/>
    <property type="match status" value="1"/>
</dbReference>
<reference evidence="3 4" key="1">
    <citation type="submission" date="2022-09" db="EMBL/GenBank/DDBJ databases">
        <authorList>
            <person name="Palmer J.M."/>
        </authorList>
    </citation>
    <scope>NUCLEOTIDE SEQUENCE [LARGE SCALE GENOMIC DNA]</scope>
    <source>
        <strain evidence="3 4">DSM 7382</strain>
    </source>
</reference>
<dbReference type="InterPro" id="IPR001202">
    <property type="entry name" value="WW_dom"/>
</dbReference>
<comment type="caution">
    <text evidence="3">The sequence shown here is derived from an EMBL/GenBank/DDBJ whole genome shotgun (WGS) entry which is preliminary data.</text>
</comment>
<dbReference type="AlphaFoldDB" id="A0AAW0FTL9"/>
<feature type="region of interest" description="Disordered" evidence="1">
    <location>
        <begin position="40"/>
        <end position="84"/>
    </location>
</feature>
<dbReference type="EMBL" id="JASBNA010000027">
    <property type="protein sequence ID" value="KAK7684176.1"/>
    <property type="molecule type" value="Genomic_DNA"/>
</dbReference>
<dbReference type="Pfam" id="PF00397">
    <property type="entry name" value="WW"/>
    <property type="match status" value="1"/>
</dbReference>
<keyword evidence="4" id="KW-1185">Reference proteome</keyword>
<evidence type="ECO:0000313" key="3">
    <source>
        <dbReference type="EMBL" id="KAK7684176.1"/>
    </source>
</evidence>
<dbReference type="SUPFAM" id="SSF51045">
    <property type="entry name" value="WW domain"/>
    <property type="match status" value="1"/>
</dbReference>
<gene>
    <name evidence="3" type="ORF">QCA50_012822</name>
</gene>
<dbReference type="SMART" id="SM00456">
    <property type="entry name" value="WW"/>
    <property type="match status" value="1"/>
</dbReference>